<organism evidence="4 5">
    <name type="scientific">Dyadobacter luticola</name>
    <dbReference type="NCBI Taxonomy" id="1979387"/>
    <lineage>
        <taxon>Bacteria</taxon>
        <taxon>Pseudomonadati</taxon>
        <taxon>Bacteroidota</taxon>
        <taxon>Cytophagia</taxon>
        <taxon>Cytophagales</taxon>
        <taxon>Spirosomataceae</taxon>
        <taxon>Dyadobacter</taxon>
    </lineage>
</organism>
<proteinExistence type="predicted"/>
<evidence type="ECO:0000256" key="1">
    <source>
        <dbReference type="ARBA" id="ARBA00022737"/>
    </source>
</evidence>
<dbReference type="SUPFAM" id="SSF51556">
    <property type="entry name" value="Metallo-dependent hydrolases"/>
    <property type="match status" value="1"/>
</dbReference>
<evidence type="ECO:0000313" key="5">
    <source>
        <dbReference type="Proteomes" id="UP000306402"/>
    </source>
</evidence>
<gene>
    <name evidence="4" type="ORF">FEN17_17915</name>
</gene>
<dbReference type="Gene3D" id="2.130.10.10">
    <property type="entry name" value="YVTN repeat-like/Quinoprotein amine dehydrogenase"/>
    <property type="match status" value="5"/>
</dbReference>
<dbReference type="GO" id="GO:0016810">
    <property type="term" value="F:hydrolase activity, acting on carbon-nitrogen (but not peptide) bonds"/>
    <property type="evidence" value="ECO:0007669"/>
    <property type="project" value="InterPro"/>
</dbReference>
<dbReference type="InterPro" id="IPR015943">
    <property type="entry name" value="WD40/YVTN_repeat-like_dom_sf"/>
</dbReference>
<dbReference type="AlphaFoldDB" id="A0A5R9KYC2"/>
<comment type="caution">
    <text evidence="4">The sequence shown here is derived from an EMBL/GenBank/DDBJ whole genome shotgun (WGS) entry which is preliminary data.</text>
</comment>
<evidence type="ECO:0000259" key="3">
    <source>
        <dbReference type="Pfam" id="PF15902"/>
    </source>
</evidence>
<name>A0A5R9KYC2_9BACT</name>
<dbReference type="PROSITE" id="PS01137">
    <property type="entry name" value="TATD_1"/>
    <property type="match status" value="1"/>
</dbReference>
<keyword evidence="1" id="KW-0677">Repeat</keyword>
<dbReference type="InterPro" id="IPR032466">
    <property type="entry name" value="Metal_Hydrolase"/>
</dbReference>
<dbReference type="InterPro" id="IPR036278">
    <property type="entry name" value="Sialidase_sf"/>
</dbReference>
<dbReference type="PANTHER" id="PTHR43135">
    <property type="entry name" value="ALPHA-D-RIBOSE 1-METHYLPHOSPHONATE 5-TRIPHOSPHATE DIPHOSPHATASE"/>
    <property type="match status" value="1"/>
</dbReference>
<evidence type="ECO:0000313" key="4">
    <source>
        <dbReference type="EMBL" id="TLV01312.1"/>
    </source>
</evidence>
<dbReference type="Gene3D" id="3.40.50.10910">
    <property type="entry name" value="Amidohydrolase"/>
    <property type="match status" value="1"/>
</dbReference>
<reference evidence="4 5" key="1">
    <citation type="submission" date="2019-05" db="EMBL/GenBank/DDBJ databases">
        <authorList>
            <person name="Qu J.-H."/>
        </authorList>
    </citation>
    <scope>NUCLEOTIDE SEQUENCE [LARGE SCALE GENOMIC DNA]</scope>
    <source>
        <strain evidence="4 5">T17</strain>
    </source>
</reference>
<dbReference type="InterPro" id="IPR051781">
    <property type="entry name" value="Metallo-dep_Hydrolase"/>
</dbReference>
<dbReference type="Gene3D" id="3.20.20.140">
    <property type="entry name" value="Metal-dependent hydrolases"/>
    <property type="match status" value="1"/>
</dbReference>
<sequence>MPKASMKMIICCPYHPLMPKQSGKIRATDRGMFMIMYFKKICRTLLSGGVLAGVFAFPSISQVGQSRNDQQPHWEKISSRNPAGKDPWGYVGFGGGGAMFYPAVSPHNPNRAMVACDMTGSFATNDGGKSWQMFNLRGPVSYFVYDPADSNTVYANSIGLYKSTDQGSTWSLLYPSPADVSGIVSQGDHANEQLVTKDSTIRKVLAFAVDPADSKSLYAVISIDEKSAFYTSKNGGITWQKERELEGKTKNIYINPGSPLNDRTVYVCGQNSIMKREKGIWKTTINPGVEELTVFSGGFDKKSNQYIIYAISGTSYFNLKKEKSGIYYTKDGGETWENRQAGLTKFTVKGAAVPEWRTIATSALHPEVVYVSYANLKVHTDTTSIGVAKSEDFGLTWKLAWKDNLTSKGAVVSANFENDWVTERFGPGWGENPFSIGVSPSNPDICYATDFGRAIKSNNGGKSWEQVYTKKKDAGGWVSRGLEVTTSYAIVFDPFDKNHVFIANTDIGLMESRDGGEGWLSATQHNGVPDAWANSTYWLEFDPKVKGRIWAVMSGTHDLPRPKMWRKSGVKDYKGGVLLSEDAGKSWKPVSQDIGDGAMTHILIDPASDPGSRTLYVCVFGKGVYKSSDGGKSWQQKNKGIEGAEPFAWRILKREKDNHLFLIVNRRSEDGSLGAGDGALYRSTDGAESWTKVTLPAGTNAPTSLAVDPENAGKLILSAWGRRASGNFSPDTGGGIFISDNDGKSWKQVMENDQHIHDITYDPRVKTFYACGFNGAAYRSEDSGNSWSRLEGYDFKWGKRVEPDPQDPAKVYIVTFGGGIWHGPAKSEEKKQSLIHEINHKEIPAGKTAIAITGATIIDGNGGEPMQNGCVVVENGKITGVGKNGKIAIPAGAEIVDGKGMSLLPGFIDSHFHLDGENGLTSLFLQHGVTSLRDPGAWIEAYDGERKSGKPVPRLFLADPHLDMFPPAYPKDAYVVRDALEAVNQVNRMADRGASVIKVYFRLPPGIIEEVCKAAHKRGLPVTGHLETTEAMEAINAGLDGIEHITSFGLSLQPQIDGEKYRQMVLADNNARKKGRYDVWNKLDLNGWRVDTLLHFLVKKGTFVSPTLGAFEYQAPAKRQKLLIDSVKLSGFNNMKALTAKLKKGGAKIVLGSHSMIEYAETGWAFQRELELFVESGISPSEAIVAATMENARFFRVADRLGSIEVGKIADLILIKGNPVDNIRAARNVMKVMLNGVWVK</sequence>
<dbReference type="OrthoDB" id="9757809at2"/>
<dbReference type="SUPFAM" id="SSF50939">
    <property type="entry name" value="Sialidases"/>
    <property type="match status" value="1"/>
</dbReference>
<dbReference type="InterPro" id="IPR031778">
    <property type="entry name" value="Sortilin_N"/>
</dbReference>
<dbReference type="Pfam" id="PF15902">
    <property type="entry name" value="Sortilin-Vps10"/>
    <property type="match status" value="1"/>
</dbReference>
<dbReference type="CDD" id="cd15482">
    <property type="entry name" value="Sialidase_non-viral"/>
    <property type="match status" value="2"/>
</dbReference>
<evidence type="ECO:0008006" key="6">
    <source>
        <dbReference type="Google" id="ProtNLM"/>
    </source>
</evidence>
<dbReference type="InterPro" id="IPR018228">
    <property type="entry name" value="DNase_TatD-rel_CS"/>
</dbReference>
<dbReference type="Proteomes" id="UP000306402">
    <property type="component" value="Unassembled WGS sequence"/>
</dbReference>
<feature type="domain" description="Sortilin N-terminal" evidence="3">
    <location>
        <begin position="624"/>
        <end position="755"/>
    </location>
</feature>
<evidence type="ECO:0000259" key="2">
    <source>
        <dbReference type="Pfam" id="PF01979"/>
    </source>
</evidence>
<accession>A0A5R9KYC2</accession>
<dbReference type="InterPro" id="IPR006680">
    <property type="entry name" value="Amidohydro-rel"/>
</dbReference>
<dbReference type="InterPro" id="IPR011059">
    <property type="entry name" value="Metal-dep_hydrolase_composite"/>
</dbReference>
<dbReference type="SUPFAM" id="SSF51338">
    <property type="entry name" value="Composite domain of metallo-dependent hydrolases"/>
    <property type="match status" value="1"/>
</dbReference>
<dbReference type="Gene3D" id="2.30.40.10">
    <property type="entry name" value="Urease, subunit C, domain 1"/>
    <property type="match status" value="2"/>
</dbReference>
<dbReference type="EMBL" id="VCEJ01000004">
    <property type="protein sequence ID" value="TLV01312.1"/>
    <property type="molecule type" value="Genomic_DNA"/>
</dbReference>
<protein>
    <recommendedName>
        <fullName evidence="6">Amidohydrolase</fullName>
    </recommendedName>
</protein>
<dbReference type="PANTHER" id="PTHR43135:SF3">
    <property type="entry name" value="ALPHA-D-RIBOSE 1-METHYLPHOSPHONATE 5-TRIPHOSPHATE DIPHOSPHATASE"/>
    <property type="match status" value="1"/>
</dbReference>
<dbReference type="Pfam" id="PF01979">
    <property type="entry name" value="Amidohydro_1"/>
    <property type="match status" value="1"/>
</dbReference>
<keyword evidence="5" id="KW-1185">Reference proteome</keyword>
<dbReference type="SUPFAM" id="SSF110296">
    <property type="entry name" value="Oligoxyloglucan reducing end-specific cellobiohydrolase"/>
    <property type="match status" value="2"/>
</dbReference>
<feature type="domain" description="Amidohydrolase-related" evidence="2">
    <location>
        <begin position="903"/>
        <end position="1239"/>
    </location>
</feature>